<proteinExistence type="evidence at transcript level"/>
<feature type="repeat" description="ANK" evidence="17">
    <location>
        <begin position="1529"/>
        <end position="1561"/>
    </location>
</feature>
<evidence type="ECO:0000256" key="9">
    <source>
        <dbReference type="ARBA" id="ARBA00022853"/>
    </source>
</evidence>
<dbReference type="Pfam" id="PF16553">
    <property type="entry name" value="PUFD"/>
    <property type="match status" value="1"/>
</dbReference>
<evidence type="ECO:0000256" key="1">
    <source>
        <dbReference type="ARBA" id="ARBA00004123"/>
    </source>
</evidence>
<dbReference type="SMART" id="SM01332">
    <property type="entry name" value="Cyclin_C"/>
    <property type="match status" value="1"/>
</dbReference>
<feature type="repeat" description="ANK" evidence="17">
    <location>
        <begin position="1496"/>
        <end position="1528"/>
    </location>
</feature>
<evidence type="ECO:0000256" key="3">
    <source>
        <dbReference type="ARBA" id="ARBA00022491"/>
    </source>
</evidence>
<keyword evidence="8" id="KW-0832">Ubl conjugation</keyword>
<dbReference type="GO" id="GO:0051301">
    <property type="term" value="P:cell division"/>
    <property type="evidence" value="ECO:0007669"/>
    <property type="project" value="UniProtKB-KW"/>
</dbReference>
<evidence type="ECO:0000256" key="18">
    <source>
        <dbReference type="RuleBase" id="RU000383"/>
    </source>
</evidence>
<dbReference type="InterPro" id="IPR038227">
    <property type="entry name" value="PUFD_som_sf"/>
</dbReference>
<feature type="compositionally biased region" description="Low complexity" evidence="19">
    <location>
        <begin position="557"/>
        <end position="578"/>
    </location>
</feature>
<dbReference type="Gene3D" id="3.10.260.40">
    <property type="entry name" value="BCL-6 corepressor, PCGF1 binding domain"/>
    <property type="match status" value="1"/>
</dbReference>
<feature type="region of interest" description="Disordered" evidence="19">
    <location>
        <begin position="815"/>
        <end position="844"/>
    </location>
</feature>
<keyword evidence="7" id="KW-0677">Repeat</keyword>
<dbReference type="InterPro" id="IPR006671">
    <property type="entry name" value="Cyclin_N"/>
</dbReference>
<dbReference type="InterPro" id="IPR032365">
    <property type="entry name" value="PUFD"/>
</dbReference>
<dbReference type="FunFam" id="3.10.260.40:FF:000001">
    <property type="entry name" value="BCL-6 corepressor isoform X2"/>
    <property type="match status" value="1"/>
</dbReference>
<keyword evidence="10" id="KW-0805">Transcription regulation</keyword>
<feature type="compositionally biased region" description="Low complexity" evidence="19">
    <location>
        <begin position="605"/>
        <end position="620"/>
    </location>
</feature>
<evidence type="ECO:0000313" key="22">
    <source>
        <dbReference type="EMBL" id="AFC78719.1"/>
    </source>
</evidence>
<dbReference type="CDD" id="cd20508">
    <property type="entry name" value="CYCLIN_CCNB3_rpt1"/>
    <property type="match status" value="1"/>
</dbReference>
<evidence type="ECO:0000256" key="13">
    <source>
        <dbReference type="ARBA" id="ARBA00023163"/>
    </source>
</evidence>
<evidence type="ECO:0000256" key="12">
    <source>
        <dbReference type="ARBA" id="ARBA00023127"/>
    </source>
</evidence>
<feature type="region of interest" description="Disordered" evidence="19">
    <location>
        <begin position="1071"/>
        <end position="1187"/>
    </location>
</feature>
<accession>H9A532</accession>
<evidence type="ECO:0000256" key="15">
    <source>
        <dbReference type="ARBA" id="ARBA00023306"/>
    </source>
</evidence>
<dbReference type="GO" id="GO:0006325">
    <property type="term" value="P:chromatin organization"/>
    <property type="evidence" value="ECO:0007669"/>
    <property type="project" value="UniProtKB-KW"/>
</dbReference>
<evidence type="ECO:0000256" key="6">
    <source>
        <dbReference type="ARBA" id="ARBA00022618"/>
    </source>
</evidence>
<dbReference type="InterPro" id="IPR036770">
    <property type="entry name" value="Ankyrin_rpt-contain_sf"/>
</dbReference>
<evidence type="ECO:0000259" key="20">
    <source>
        <dbReference type="SMART" id="SM00385"/>
    </source>
</evidence>
<feature type="region of interest" description="Disordered" evidence="19">
    <location>
        <begin position="2717"/>
        <end position="2765"/>
    </location>
</feature>
<feature type="compositionally biased region" description="Basic and acidic residues" evidence="19">
    <location>
        <begin position="2062"/>
        <end position="2074"/>
    </location>
</feature>
<evidence type="ECO:0000256" key="2">
    <source>
        <dbReference type="ARBA" id="ARBA00006955"/>
    </source>
</evidence>
<keyword evidence="12 18" id="KW-0195">Cyclin</keyword>
<dbReference type="SUPFAM" id="SSF48403">
    <property type="entry name" value="Ankyrin repeat"/>
    <property type="match status" value="1"/>
</dbReference>
<dbReference type="InterPro" id="IPR004367">
    <property type="entry name" value="Cyclin_C-dom"/>
</dbReference>
<dbReference type="FunFam" id="1.25.40.20:FF:000032">
    <property type="entry name" value="BCL-6 corepressor isoform X1"/>
    <property type="match status" value="1"/>
</dbReference>
<comment type="subcellular location">
    <subcellularLocation>
        <location evidence="1">Nucleus</location>
    </subcellularLocation>
</comment>
<dbReference type="SMART" id="SM00385">
    <property type="entry name" value="CYCLIN"/>
    <property type="match status" value="2"/>
</dbReference>
<keyword evidence="6" id="KW-0132">Cell division</keyword>
<dbReference type="Gene3D" id="1.25.40.20">
    <property type="entry name" value="Ankyrin repeat-containing domain"/>
    <property type="match status" value="1"/>
</dbReference>
<feature type="region of interest" description="Disordered" evidence="19">
    <location>
        <begin position="309"/>
        <end position="345"/>
    </location>
</feature>
<feature type="region of interest" description="Disordered" evidence="19">
    <location>
        <begin position="388"/>
        <end position="438"/>
    </location>
</feature>
<evidence type="ECO:0000256" key="7">
    <source>
        <dbReference type="ARBA" id="ARBA00022737"/>
    </source>
</evidence>
<dbReference type="Pfam" id="PF15808">
    <property type="entry name" value="BCOR"/>
    <property type="match status" value="1"/>
</dbReference>
<evidence type="ECO:0000256" key="8">
    <source>
        <dbReference type="ARBA" id="ARBA00022843"/>
    </source>
</evidence>
<evidence type="ECO:0000256" key="19">
    <source>
        <dbReference type="SAM" id="MobiDB-lite"/>
    </source>
</evidence>
<organism evidence="22">
    <name type="scientific">Homo sapiens</name>
    <name type="common">Human</name>
    <dbReference type="NCBI Taxonomy" id="9606"/>
    <lineage>
        <taxon>Eukaryota</taxon>
        <taxon>Metazoa</taxon>
        <taxon>Chordata</taxon>
        <taxon>Craniata</taxon>
        <taxon>Vertebrata</taxon>
        <taxon>Euteleostomi</taxon>
        <taxon>Mammalia</taxon>
        <taxon>Eutheria</taxon>
        <taxon>Euarchontoglires</taxon>
        <taxon>Primates</taxon>
        <taxon>Haplorrhini</taxon>
        <taxon>Catarrhini</taxon>
        <taxon>Hominidae</taxon>
        <taxon>Homo</taxon>
    </lineage>
</organism>
<reference evidence="22" key="1">
    <citation type="journal article" date="2012" name="Nat. Genet.">
        <title>A new subtype of bone sarcoma defined by BCOR-CCNB3 gene fusion.</title>
        <authorList>
            <person name="Pierron G."/>
            <person name="Tirode F."/>
            <person name="Lucchesi C."/>
            <person name="Reynaud S."/>
            <person name="Ballet S."/>
            <person name="Cohen-Gogo S."/>
            <person name="Perrin V."/>
            <person name="Coindre J.M."/>
            <person name="Delattre O."/>
        </authorList>
    </citation>
    <scope>NUCLEOTIDE SEQUENCE</scope>
</reference>
<dbReference type="EMBL" id="JN813375">
    <property type="protein sequence ID" value="AFC78719.1"/>
    <property type="molecule type" value="mRNA"/>
</dbReference>
<evidence type="ECO:0000256" key="11">
    <source>
        <dbReference type="ARBA" id="ARBA00023043"/>
    </source>
</evidence>
<protein>
    <submittedName>
        <fullName evidence="22">BCL6 corepressor-cyclin B3 fusion protein</fullName>
    </submittedName>
</protein>
<feature type="compositionally biased region" description="Polar residues" evidence="19">
    <location>
        <begin position="1430"/>
        <end position="1447"/>
    </location>
</feature>
<dbReference type="Pfam" id="PF12796">
    <property type="entry name" value="Ank_2"/>
    <property type="match status" value="1"/>
</dbReference>
<feature type="region of interest" description="Disordered" evidence="19">
    <location>
        <begin position="737"/>
        <end position="760"/>
    </location>
</feature>
<dbReference type="PeptideAtlas" id="H9A532"/>
<keyword evidence="14" id="KW-0539">Nucleus</keyword>
<dbReference type="PROSITE" id="PS50297">
    <property type="entry name" value="ANK_REP_REGION"/>
    <property type="match status" value="2"/>
</dbReference>
<feature type="compositionally biased region" description="Basic and acidic residues" evidence="19">
    <location>
        <begin position="775"/>
        <end position="785"/>
    </location>
</feature>
<dbReference type="CDD" id="cd20510">
    <property type="entry name" value="CYCLIN_CCNB3_rpt2"/>
    <property type="match status" value="1"/>
</dbReference>
<feature type="compositionally biased region" description="Basic and acidic residues" evidence="19">
    <location>
        <begin position="1166"/>
        <end position="1175"/>
    </location>
</feature>
<feature type="region of interest" description="Disordered" evidence="19">
    <location>
        <begin position="1220"/>
        <end position="1328"/>
    </location>
</feature>
<evidence type="ECO:0000256" key="17">
    <source>
        <dbReference type="PROSITE-ProRule" id="PRU00023"/>
    </source>
</evidence>
<comment type="similarity">
    <text evidence="16">Belongs to the BCOR family.</text>
</comment>
<feature type="compositionally biased region" description="Basic and acidic residues" evidence="19">
    <location>
        <begin position="1253"/>
        <end position="1279"/>
    </location>
</feature>
<feature type="region of interest" description="Disordered" evidence="19">
    <location>
        <begin position="2061"/>
        <end position="2107"/>
    </location>
</feature>
<feature type="domain" description="Cyclin C-terminal" evidence="21">
    <location>
        <begin position="2902"/>
        <end position="3018"/>
    </location>
</feature>
<dbReference type="InterPro" id="IPR031628">
    <property type="entry name" value="BCOR"/>
</dbReference>
<dbReference type="Gene3D" id="1.10.472.10">
    <property type="entry name" value="Cyclin-like"/>
    <property type="match status" value="2"/>
</dbReference>
<dbReference type="PANTHER" id="PTHR24117">
    <property type="entry name" value="AGAP007537-PB"/>
    <property type="match status" value="1"/>
</dbReference>
<feature type="domain" description="Cyclin-like" evidence="20">
    <location>
        <begin position="2809"/>
        <end position="2893"/>
    </location>
</feature>
<dbReference type="InterPro" id="IPR047144">
    <property type="entry name" value="BCOR-like"/>
</dbReference>
<dbReference type="InterPro" id="IPR013763">
    <property type="entry name" value="Cyclin-like_dom"/>
</dbReference>
<evidence type="ECO:0000256" key="14">
    <source>
        <dbReference type="ARBA" id="ARBA00023242"/>
    </source>
</evidence>
<feature type="region of interest" description="Disordered" evidence="19">
    <location>
        <begin position="1430"/>
        <end position="1451"/>
    </location>
</feature>
<dbReference type="InterPro" id="IPR036915">
    <property type="entry name" value="Cyclin-like_sf"/>
</dbReference>
<name>H9A532_HUMAN</name>
<feature type="compositionally biased region" description="Polar residues" evidence="19">
    <location>
        <begin position="1238"/>
        <end position="1252"/>
    </location>
</feature>
<feature type="domain" description="Cyclin-like" evidence="20">
    <location>
        <begin position="2906"/>
        <end position="2987"/>
    </location>
</feature>
<feature type="compositionally biased region" description="Basic and acidic residues" evidence="19">
    <location>
        <begin position="1076"/>
        <end position="1107"/>
    </location>
</feature>
<dbReference type="SMART" id="SM00248">
    <property type="entry name" value="ANK"/>
    <property type="match status" value="3"/>
</dbReference>
<evidence type="ECO:0000256" key="10">
    <source>
        <dbReference type="ARBA" id="ARBA00023015"/>
    </source>
</evidence>
<feature type="region of interest" description="Disordered" evidence="19">
    <location>
        <begin position="557"/>
        <end position="641"/>
    </location>
</feature>
<keyword evidence="13" id="KW-0804">Transcription</keyword>
<keyword evidence="3" id="KW-0678">Repressor</keyword>
<feature type="compositionally biased region" description="Polar residues" evidence="19">
    <location>
        <begin position="580"/>
        <end position="594"/>
    </location>
</feature>
<evidence type="ECO:0000256" key="5">
    <source>
        <dbReference type="ARBA" id="ARBA00022553"/>
    </source>
</evidence>
<keyword evidence="9" id="KW-0156">Chromatin regulator</keyword>
<comment type="similarity">
    <text evidence="2">Belongs to the cyclin family. Cyclin AB subfamily.</text>
</comment>
<dbReference type="FunFam" id="1.10.472.10:FF:000001">
    <property type="entry name" value="G2/mitotic-specific cyclin"/>
    <property type="match status" value="1"/>
</dbReference>
<evidence type="ECO:0000259" key="21">
    <source>
        <dbReference type="SMART" id="SM01332"/>
    </source>
</evidence>
<feature type="region of interest" description="Disordered" evidence="19">
    <location>
        <begin position="773"/>
        <end position="794"/>
    </location>
</feature>
<dbReference type="Pfam" id="PF02984">
    <property type="entry name" value="Cyclin_C"/>
    <property type="match status" value="1"/>
</dbReference>
<dbReference type="SUPFAM" id="SSF47954">
    <property type="entry name" value="Cyclin-like"/>
    <property type="match status" value="2"/>
</dbReference>
<keyword evidence="11 17" id="KW-0040">ANK repeat</keyword>
<keyword evidence="4" id="KW-1017">Isopeptide bond</keyword>
<sequence length="3038" mass="337724">MLSATPLYGNVHSWMNSERVRMCGASEDRKILVNDGDASKARLELREENPLNHNVVDASTAHRIDGLAALSMDRTGLIREGLRVPGNIVYSSLCGLGSEKGREAATSTLGGLGFSSERNPEMQFKPNTPETVEASAVSGKPPNGFSAIYKTPPGIQKSAVATAEALGLDRPASDKQSPLNINGASYLRLPWVNPYMEGATPAIYPFLDSPNKYSLNMYKALLPQQSYSLAQPLYSPVCTNGERFLYLPPPHYVGPHIPSSLASPMRLSTPSASPAIPPLVHCADKSLPWKMGVSPGNPVDSHAYPHIQNSKQPRVPSAKAVTSGLPGDTALLLPPSPRPSPRVHLPTQPAADTYSEFHKHYARISTSPSVALSKPYMTVSSEFPAARLSNGKYPKAPEGGEGAQPVPGHARKTAVQDRKDGSSPPLLEKQTVTKDVTDKPLDLSSKVVDVDASKADHMKKMAPTVLVHSRAGSGLVLSGSEIPKETLSPPGNGCAIYRSEIISTAPSSWVVPGPSPNEENNGKSMSLKNKALDWAIPQQRSSSCPRMGGTDAVITNVSGSVSSAGRPASASPAPNANADGTKTSRSSVETTPSVIQHVGQPPATPAKHSSSTSSKGAKASNPEPSFKANENGLPPSSIFLSPNEAFRSPPIPYPRSYLPYPAPEGIAVSPLSLHGKGPVYPHPVLLPNGSLFPGHLAPKPGLPYGLPTGRPEFVTYQDALGLGMVHPMLIPHTPIEITKEEKPERRSRSHERARYEDPTLRNRFSEILETSSTKLHPDVPTDKNLKPNPNWNQGKTVVKSDKLVYVDLLREEPDAKTDTNVSKPSFAAESVGQSAEPPKPSVEPALQQHRDFIALREELGRISDFHETYTFKQPVFTVSKDSVLAGTNKENLGLPVSTPFLEPPLGSDGPAVTFGKTQEDPKPFCVGSAPPSVDVTPTYTKDGADEAESNDGKVLKPKPSKLAKRIANSAGYVGDRFKCVTTELYADSSQLSREQRALQMEGLQEDSILCLPAAYCERAMMRFSELEMKEREGGHPATKDSEMCKFSPADWERLKGNQDKKPKSVTLEEAIAEQNESERCEYSVGNKHRDPFEAPEDKDLPVEKYFVERQPVSEPPADQVASDMPHSPTLRVDRKRKVSGDSSHTETTAEEVPEDPLLKAKRRRVSKDDWPEREMTNSSSNHLEDPHYSELTNLKVCIELTGLHPKKQRHLLHLRERWEQQVSAADGKPGRQSRKEVTQATQPEAIPQGTNITEEKPGRKRAEAKGNRSWSEESLKPSDNEQGLPVFSGSPPMKSLSSTSAGGKKQAQPSCAPASRPPAKQQKIKENQKTDVLCADEEEDCQAASLLQKYTDNSEKPSGKRLCKTKHLIPQESRRGLPLTGEYYVENADGKVTVRRFRKRPEPSSDYDLSPAKQEPKPFDRLQQLLPASQSTQLPCSSSPQETTQSRPMPPEARRLIVNKNAGETLLQRAARLGYEEVVLYCLENKICDVNHRDNAGYCALHEACARGWLNIVRHLLEYGADVNCSAQDGTRPLHDAVENDHLEIVRLLLSYGADPTLATYSGRTIMKMTHSELMEKFLTDYLNDLQGRNDDDASGTWDFYGSSVCEPDDESGYDVLANPPGPEDQDDDDDAYSDVFEFEFSETPLLPCYNIQVSVAQGPRNWLLLSDVLKKLKMSSRIFRCNFPNVEIVTIAEAEFYRQVSASLLFSCSKDLEAFNPESKELLDLVEFTNEIQTLLGSSVEWLHPSDLASDNYWHKLEVTPVVASTTVVPNIMEKPLILDISTTSKTPNTEEASLFRKPLVLKEEPTIEDETLINKSLSLKKCSNHEEVSLLEKLQPLQEESDSDDAFVIEPMTFKKTHKTEEAAITKKTLSLKKKMCASQRKQSCQEESLAVQDVNMEEDSFFMESMSFKKKPKTEESIPTHKLSSLKKKCTIYGKICHFRKPPVLQTTICGAMSSIKKPTTEKETLFQELSVLQEKHTTEHEMSILKKSLALQKTNFKEDSLVKESLAFKKKPSTEEAIMMPVILKEQCMTEGKRSRLKPLVLQEITSGEKSLIMKPLSIKEKPSTEKESFSQEPSALQKKHTTQEEVSILKEPSSLLKSPTEESPFDEALAFTKKCTIEEAPPTKKPLILKRKHATQGTMSHLKKPLILQTTSGEKSLIKEPLPFKEEKVSLKKKCTTQEMMSICPELLDFQDMIGEDKNSFFMEPMSFRKNPTTEETVLTKTSLSLQEKKITQGKMSHLKKPLVLQKITSEEESFYKKLLPFKMKSTTEEKFLSQEPSALKEKHTTLQEVSLSKESLAIQEKATTEEEFSQELFSLHVKHTNKSGSLFQEALVLQEKTDAEEDSLKNLLALQEKSTMEEESLINKLLALKEELSAEAATNIQTQLSLKKKSTSHGKVFFLKKQLALNETINEEEFLNKQPLALEGYPSIAEGETLFKKLLAMQEEPSIEKEAVLKEPTIDTEAHFKEPLALQEEPSTEKEAVLKEPSVDTEAHFKETLALQEKPSIEQEALFKRHSALWEKPSTEKETIFKESLDLQEKPSIKKETLLKKPLALKMSTINEAVLFEDMIALNEKPTTGKELSFKEPLALQESPTYKEDTFLKTLLVPQVGTSPNVSSTAPESITSKSSIATMTSVGKSGTINEAFLFEDMITLNEKPTTGKELSFKEPLALQESPTCKEDTFLETFLIPQIGTSPYVFSTTPESITEKSSIATMTSVGKSRTTTESSACESASDKPVSPQAKGTPKEITPREDIDEDSSDPSFNPMYAKEIFSYMKEREEQFILTDYMNRQIEITSDMRAILVDWLVEVQVSFEMTHETLYLAVKLVDLYLMKAVCKKDKLQLLGATAFMIAAKFEEHNSPRVDDFVYICDDNYQRSEVLSMEINILNVLKCDINIPIAYHFLRRYARCIHTNMKTLTLSRYICEMTLQEYHYVQEKASKLAAASLLLALYMKKLGYWVPFLEHYSGYSISELHPLVRQLNKLLTFSSYDSLKAVYYKYSHPVFFEVAKIPALDMLKLEEILNCDCEAQGLVL</sequence>
<keyword evidence="5" id="KW-0597">Phosphoprotein</keyword>
<dbReference type="PROSITE" id="PS50088">
    <property type="entry name" value="ANK_REPEAT"/>
    <property type="match status" value="2"/>
</dbReference>
<feature type="compositionally biased region" description="Low complexity" evidence="19">
    <location>
        <begin position="2725"/>
        <end position="2736"/>
    </location>
</feature>
<evidence type="ECO:0000256" key="16">
    <source>
        <dbReference type="ARBA" id="ARBA00034703"/>
    </source>
</evidence>
<dbReference type="InterPro" id="IPR002110">
    <property type="entry name" value="Ankyrin_rpt"/>
</dbReference>
<dbReference type="GO" id="GO:0005634">
    <property type="term" value="C:nucleus"/>
    <property type="evidence" value="ECO:0007669"/>
    <property type="project" value="UniProtKB-SubCell"/>
</dbReference>
<evidence type="ECO:0000256" key="4">
    <source>
        <dbReference type="ARBA" id="ARBA00022499"/>
    </source>
</evidence>
<dbReference type="Pfam" id="PF00134">
    <property type="entry name" value="Cyclin_N"/>
    <property type="match status" value="1"/>
</dbReference>
<dbReference type="CDD" id="cd14261">
    <property type="entry name" value="PUFD"/>
    <property type="match status" value="1"/>
</dbReference>
<keyword evidence="15" id="KW-0131">Cell cycle</keyword>
<dbReference type="PANTHER" id="PTHR24117:SF8">
    <property type="entry name" value="BCL-6 COREPRESSOR"/>
    <property type="match status" value="1"/>
</dbReference>